<keyword evidence="1" id="KW-0802">TPR repeat</keyword>
<dbReference type="SMART" id="SM00028">
    <property type="entry name" value="TPR"/>
    <property type="match status" value="3"/>
</dbReference>
<gene>
    <name evidence="3" type="ORF">EZS26_001643</name>
</gene>
<dbReference type="Gene3D" id="3.30.1330.60">
    <property type="entry name" value="OmpA-like domain"/>
    <property type="match status" value="1"/>
</dbReference>
<reference evidence="3 4" key="1">
    <citation type="submission" date="2019-03" db="EMBL/GenBank/DDBJ databases">
        <title>Single cell metagenomics reveals metabolic interactions within the superorganism composed of flagellate Streblomastix strix and complex community of Bacteroidetes bacteria on its surface.</title>
        <authorList>
            <person name="Treitli S.C."/>
            <person name="Kolisko M."/>
            <person name="Husnik F."/>
            <person name="Keeling P."/>
            <person name="Hampl V."/>
        </authorList>
    </citation>
    <scope>NUCLEOTIDE SEQUENCE [LARGE SCALE GENOMIC DNA]</scope>
    <source>
        <strain evidence="3">St1</strain>
    </source>
</reference>
<accession>A0A5M8P1H4</accession>
<dbReference type="AlphaFoldDB" id="A0A5M8P1H4"/>
<dbReference type="EMBL" id="SNRX01000009">
    <property type="protein sequence ID" value="KAA6302283.1"/>
    <property type="molecule type" value="Genomic_DNA"/>
</dbReference>
<dbReference type="SUPFAM" id="SSF48452">
    <property type="entry name" value="TPR-like"/>
    <property type="match status" value="1"/>
</dbReference>
<dbReference type="Proteomes" id="UP000324575">
    <property type="component" value="Unassembled WGS sequence"/>
</dbReference>
<comment type="caution">
    <text evidence="3">The sequence shown here is derived from an EMBL/GenBank/DDBJ whole genome shotgun (WGS) entry which is preliminary data.</text>
</comment>
<dbReference type="Gene3D" id="1.25.40.10">
    <property type="entry name" value="Tetratricopeptide repeat domain"/>
    <property type="match status" value="1"/>
</dbReference>
<evidence type="ECO:0000256" key="1">
    <source>
        <dbReference type="PROSITE-ProRule" id="PRU00339"/>
    </source>
</evidence>
<dbReference type="PROSITE" id="PS50005">
    <property type="entry name" value="TPR"/>
    <property type="match status" value="1"/>
</dbReference>
<feature type="repeat" description="TPR" evidence="1">
    <location>
        <begin position="388"/>
        <end position="421"/>
    </location>
</feature>
<proteinExistence type="predicted"/>
<dbReference type="InterPro" id="IPR011990">
    <property type="entry name" value="TPR-like_helical_dom_sf"/>
</dbReference>
<evidence type="ECO:0000313" key="3">
    <source>
        <dbReference type="EMBL" id="KAA6302283.1"/>
    </source>
</evidence>
<feature type="signal peptide" evidence="2">
    <location>
        <begin position="1"/>
        <end position="22"/>
    </location>
</feature>
<organism evidence="3 4">
    <name type="scientific">Candidatus Ordinivivax streblomastigis</name>
    <dbReference type="NCBI Taxonomy" id="2540710"/>
    <lineage>
        <taxon>Bacteria</taxon>
        <taxon>Pseudomonadati</taxon>
        <taxon>Bacteroidota</taxon>
        <taxon>Bacteroidia</taxon>
        <taxon>Bacteroidales</taxon>
        <taxon>Candidatus Ordinivivax</taxon>
    </lineage>
</organism>
<keyword evidence="2" id="KW-0732">Signal</keyword>
<dbReference type="InterPro" id="IPR036737">
    <property type="entry name" value="OmpA-like_sf"/>
</dbReference>
<dbReference type="InterPro" id="IPR019734">
    <property type="entry name" value="TPR_rpt"/>
</dbReference>
<evidence type="ECO:0000256" key="2">
    <source>
        <dbReference type="SAM" id="SignalP"/>
    </source>
</evidence>
<dbReference type="PROSITE" id="PS51257">
    <property type="entry name" value="PROKAR_LIPOPROTEIN"/>
    <property type="match status" value="1"/>
</dbReference>
<name>A0A5M8P1H4_9BACT</name>
<evidence type="ECO:0000313" key="4">
    <source>
        <dbReference type="Proteomes" id="UP000324575"/>
    </source>
</evidence>
<protein>
    <submittedName>
        <fullName evidence="3">Uncharacterized protein</fullName>
    </submittedName>
</protein>
<sequence>MKKTIFLSFCTSFMMVVIFTSCKSGLTPLASQYIQSEPQPLELVATKVPVTVNATFPPKWFNKKASLVVTPVLRYSDGEATGTSYTYQGEKVAGNGQVIPAKAGASVVLKSTFDYVPAMQNSQLYLAFQAKVGNKTIALPDVQIGSGVLSTEALLNPASETPAIAADQFQRVIKEAYDANILFLIQQAELRSGELKKGELVDWKDIVKSANTAPNQSVSVEISAYASPDGGYDLNEKLAEKRETSTANYLSKELKKAKVKAPVNVRYTAQDWDGFKELVEKSTIQDKDLILRVLSMYSDSEQREREIKNISAVYSDLAETILPQLRRSRLTANIEIIGKSDEEIASLAVSNPRSLNVEELLYAATLTPTEDAKAAIYKKVIELFPNDARGFNNLGATEFAQGKLDVAESSFNKALKLSSSLPEANLNLGWIALSKGNTDLASQYFGKASGAQGLTNAIAYLDVLKGNYSQAAKAFGQTANNNAAVAQILAKDYNAAQASLNAIPSPNADTYYLKAIVAARTNNINSVADNLKQSVALDAKKATQALSDVEFAKYVANAAFLKAVTK</sequence>
<dbReference type="Pfam" id="PF13432">
    <property type="entry name" value="TPR_16"/>
    <property type="match status" value="1"/>
</dbReference>
<feature type="chain" id="PRO_5024431470" evidence="2">
    <location>
        <begin position="23"/>
        <end position="566"/>
    </location>
</feature>